<dbReference type="Gene3D" id="3.80.10.10">
    <property type="entry name" value="Ribonuclease Inhibitor"/>
    <property type="match status" value="3"/>
</dbReference>
<dbReference type="Pfam" id="PF23598">
    <property type="entry name" value="LRR_14"/>
    <property type="match status" value="1"/>
</dbReference>
<evidence type="ECO:0000259" key="4">
    <source>
        <dbReference type="Pfam" id="PF23598"/>
    </source>
</evidence>
<feature type="chain" id="PRO_5047237338" evidence="3">
    <location>
        <begin position="21"/>
        <end position="528"/>
    </location>
</feature>
<keyword evidence="5" id="KW-1185">Reference proteome</keyword>
<dbReference type="GeneID" id="104789041"/>
<sequence length="528" mass="58474">MWRLHLLLGFLLVNLLCCVSGPSTFTIKNHVVGLVACRPRQIQAFTLFKNEFDTRGCNHSDYSNGVWCDNSTGAVTKLQLTACLSGTLQPNSSLFRLHQLRSLDLSYNNFTSSSLPSEFGNLNRLEVLSLPSNGFLGQIPSSFGNLTQLFYLDLSYNELTGSFPLLRNLSKLTVVELSQNHLSGTLSPNSSLFELHHLRYLSLSFNNFSSSFPSSFSNLHRLEILSLSSNGFFGQVPPTFSNLTRLTEFYSSNNQLTGSFPPVQNLTKLSALVLSHNHFTGTIPSSLLTMPFLSYLSLRGSNLTGSIEVHNSSTSSKLENMYLGLNHFEGNILEPISKLINLKELDLSFLNTSYAIDLNLFSSMKSLSYLDVSGNSISPESLSSNSYIPLTLQKLFLESCGISEFPNVLKTLQNLELINISENRIKGKIPKWLWTLPRLSSVNVVNNSFNDFEGSAEVLLNTSLRLLFLDSNNFEGALPSPPLSIKFFSVGTNGFTGKVPLSICNRSSLVVLDLSHNNFTDPIPQCYC</sequence>
<dbReference type="PANTHER" id="PTHR48057:SF29">
    <property type="entry name" value="OS02G0609900 PROTEIN"/>
    <property type="match status" value="1"/>
</dbReference>
<dbReference type="InterPro" id="IPR055414">
    <property type="entry name" value="LRR_R13L4/SHOC2-like"/>
</dbReference>
<name>A0ABM0ZB64_CAMSA</name>
<keyword evidence="2" id="KW-0677">Repeat</keyword>
<feature type="domain" description="Disease resistance R13L4/SHOC-2-like LRR" evidence="4">
    <location>
        <begin position="78"/>
        <end position="177"/>
    </location>
</feature>
<dbReference type="SMART" id="SM00369">
    <property type="entry name" value="LRR_TYP"/>
    <property type="match status" value="7"/>
</dbReference>
<dbReference type="RefSeq" id="XP_010513095.1">
    <property type="nucleotide sequence ID" value="XM_010514793.1"/>
</dbReference>
<reference evidence="5" key="1">
    <citation type="journal article" date="2014" name="Nat. Commun.">
        <title>The emerging biofuel crop Camelina sativa retains a highly undifferentiated hexaploid genome structure.</title>
        <authorList>
            <person name="Kagale S."/>
            <person name="Koh C."/>
            <person name="Nixon J."/>
            <person name="Bollina V."/>
            <person name="Clarke W.E."/>
            <person name="Tuteja R."/>
            <person name="Spillane C."/>
            <person name="Robinson S.J."/>
            <person name="Links M.G."/>
            <person name="Clarke C."/>
            <person name="Higgins E.E."/>
            <person name="Huebert T."/>
            <person name="Sharpe A.G."/>
            <person name="Parkin I.A."/>
        </authorList>
    </citation>
    <scope>NUCLEOTIDE SEQUENCE [LARGE SCALE GENOMIC DNA]</scope>
    <source>
        <strain evidence="5">cv. DH55</strain>
    </source>
</reference>
<dbReference type="InterPro" id="IPR001611">
    <property type="entry name" value="Leu-rich_rpt"/>
</dbReference>
<keyword evidence="1" id="KW-0433">Leucine-rich repeat</keyword>
<reference evidence="6" key="2">
    <citation type="submission" date="2025-08" db="UniProtKB">
        <authorList>
            <consortium name="RefSeq"/>
        </authorList>
    </citation>
    <scope>IDENTIFICATION</scope>
    <source>
        <tissue evidence="6">Leaf</tissue>
    </source>
</reference>
<dbReference type="Proteomes" id="UP000694864">
    <property type="component" value="Chromosome 5"/>
</dbReference>
<dbReference type="InterPro" id="IPR003591">
    <property type="entry name" value="Leu-rich_rpt_typical-subtyp"/>
</dbReference>
<evidence type="ECO:0000256" key="2">
    <source>
        <dbReference type="ARBA" id="ARBA00022737"/>
    </source>
</evidence>
<evidence type="ECO:0000313" key="6">
    <source>
        <dbReference type="RefSeq" id="XP_010513095.1"/>
    </source>
</evidence>
<organism evidence="5 6">
    <name type="scientific">Camelina sativa</name>
    <name type="common">False flax</name>
    <name type="synonym">Myagrum sativum</name>
    <dbReference type="NCBI Taxonomy" id="90675"/>
    <lineage>
        <taxon>Eukaryota</taxon>
        <taxon>Viridiplantae</taxon>
        <taxon>Streptophyta</taxon>
        <taxon>Embryophyta</taxon>
        <taxon>Tracheophyta</taxon>
        <taxon>Spermatophyta</taxon>
        <taxon>Magnoliopsida</taxon>
        <taxon>eudicotyledons</taxon>
        <taxon>Gunneridae</taxon>
        <taxon>Pentapetalae</taxon>
        <taxon>rosids</taxon>
        <taxon>malvids</taxon>
        <taxon>Brassicales</taxon>
        <taxon>Brassicaceae</taxon>
        <taxon>Camelineae</taxon>
        <taxon>Camelina</taxon>
    </lineage>
</organism>
<dbReference type="SMART" id="SM00365">
    <property type="entry name" value="LRR_SD22"/>
    <property type="match status" value="5"/>
</dbReference>
<dbReference type="Pfam" id="PF13516">
    <property type="entry name" value="LRR_6"/>
    <property type="match status" value="1"/>
</dbReference>
<dbReference type="SUPFAM" id="SSF52047">
    <property type="entry name" value="RNI-like"/>
    <property type="match status" value="1"/>
</dbReference>
<evidence type="ECO:0000313" key="5">
    <source>
        <dbReference type="Proteomes" id="UP000694864"/>
    </source>
</evidence>
<evidence type="ECO:0000256" key="3">
    <source>
        <dbReference type="SAM" id="SignalP"/>
    </source>
</evidence>
<dbReference type="Pfam" id="PF00560">
    <property type="entry name" value="LRR_1"/>
    <property type="match status" value="2"/>
</dbReference>
<dbReference type="PANTHER" id="PTHR48057">
    <property type="entry name" value="LEUCINE-RICH REPEAT SERINE/THREONINE-PROTEIN KINASE 1"/>
    <property type="match status" value="1"/>
</dbReference>
<proteinExistence type="predicted"/>
<dbReference type="Pfam" id="PF13855">
    <property type="entry name" value="LRR_8"/>
    <property type="match status" value="2"/>
</dbReference>
<keyword evidence="3" id="KW-0732">Signal</keyword>
<accession>A0ABM0ZB64</accession>
<evidence type="ECO:0000256" key="1">
    <source>
        <dbReference type="ARBA" id="ARBA00022614"/>
    </source>
</evidence>
<gene>
    <name evidence="6" type="primary">LOC104789041</name>
</gene>
<feature type="signal peptide" evidence="3">
    <location>
        <begin position="1"/>
        <end position="20"/>
    </location>
</feature>
<protein>
    <submittedName>
        <fullName evidence="6">Receptor-like protein 12</fullName>
    </submittedName>
</protein>
<dbReference type="InterPro" id="IPR032675">
    <property type="entry name" value="LRR_dom_sf"/>
</dbReference>
<dbReference type="InterPro" id="IPR052595">
    <property type="entry name" value="LRRC69/RLP"/>
</dbReference>